<proteinExistence type="predicted"/>
<dbReference type="RefSeq" id="WP_058622622.1">
    <property type="nucleotide sequence ID" value="NZ_LDRT01000015.1"/>
</dbReference>
<evidence type="ECO:0000313" key="2">
    <source>
        <dbReference type="EMBL" id="KTR96288.1"/>
    </source>
</evidence>
<evidence type="ECO:0000313" key="3">
    <source>
        <dbReference type="Proteomes" id="UP000075025"/>
    </source>
</evidence>
<organism evidence="2 3">
    <name type="scientific">Microbacterium testaceum</name>
    <name type="common">Aureobacterium testaceum</name>
    <name type="synonym">Brevibacterium testaceum</name>
    <dbReference type="NCBI Taxonomy" id="2033"/>
    <lineage>
        <taxon>Bacteria</taxon>
        <taxon>Bacillati</taxon>
        <taxon>Actinomycetota</taxon>
        <taxon>Actinomycetes</taxon>
        <taxon>Micrococcales</taxon>
        <taxon>Microbacteriaceae</taxon>
        <taxon>Microbacterium</taxon>
    </lineage>
</organism>
<keyword evidence="1" id="KW-0472">Membrane</keyword>
<keyword evidence="1" id="KW-0812">Transmembrane</keyword>
<keyword evidence="1" id="KW-1133">Transmembrane helix</keyword>
<protein>
    <submittedName>
        <fullName evidence="2">Uncharacterized protein</fullName>
    </submittedName>
</protein>
<dbReference type="Proteomes" id="UP000075025">
    <property type="component" value="Unassembled WGS sequence"/>
</dbReference>
<accession>A0A147F0I4</accession>
<gene>
    <name evidence="2" type="ORF">NS220_02985</name>
</gene>
<reference evidence="2 3" key="1">
    <citation type="journal article" date="2016" name="Front. Microbiol.">
        <title>Genomic Resource of Rice Seed Associated Bacteria.</title>
        <authorList>
            <person name="Midha S."/>
            <person name="Bansal K."/>
            <person name="Sharma S."/>
            <person name="Kumar N."/>
            <person name="Patil P.P."/>
            <person name="Chaudhry V."/>
            <person name="Patil P.B."/>
        </authorList>
    </citation>
    <scope>NUCLEOTIDE SEQUENCE [LARGE SCALE GENOMIC DNA]</scope>
    <source>
        <strain evidence="2 3">NS220</strain>
    </source>
</reference>
<feature type="transmembrane region" description="Helical" evidence="1">
    <location>
        <begin position="6"/>
        <end position="22"/>
    </location>
</feature>
<comment type="caution">
    <text evidence="2">The sequence shown here is derived from an EMBL/GenBank/DDBJ whole genome shotgun (WGS) entry which is preliminary data.</text>
</comment>
<dbReference type="AlphaFoldDB" id="A0A147F0I4"/>
<sequence>MEWWGLVLGVAIGFALAGLMVWRGRRVLRRRQAEEIEDAATFGWMKLEPPRRSDPDENGNENRS</sequence>
<name>A0A147F0I4_MICTE</name>
<evidence type="ECO:0000256" key="1">
    <source>
        <dbReference type="SAM" id="Phobius"/>
    </source>
</evidence>
<dbReference type="OrthoDB" id="5080360at2"/>
<dbReference type="EMBL" id="LDRT01000015">
    <property type="protein sequence ID" value="KTR96288.1"/>
    <property type="molecule type" value="Genomic_DNA"/>
</dbReference>
<dbReference type="PATRIC" id="fig|2033.6.peg.966"/>